<dbReference type="Proteomes" id="UP000198211">
    <property type="component" value="Unassembled WGS sequence"/>
</dbReference>
<evidence type="ECO:0008006" key="3">
    <source>
        <dbReference type="Google" id="ProtNLM"/>
    </source>
</evidence>
<dbReference type="InterPro" id="IPR011010">
    <property type="entry name" value="DNA_brk_join_enz"/>
</dbReference>
<organism evidence="1 2">
    <name type="scientific">Phytophthora megakarya</name>
    <dbReference type="NCBI Taxonomy" id="4795"/>
    <lineage>
        <taxon>Eukaryota</taxon>
        <taxon>Sar</taxon>
        <taxon>Stramenopiles</taxon>
        <taxon>Oomycota</taxon>
        <taxon>Peronosporomycetes</taxon>
        <taxon>Peronosporales</taxon>
        <taxon>Peronosporaceae</taxon>
        <taxon>Phytophthora</taxon>
    </lineage>
</organism>
<comment type="caution">
    <text evidence="1">The sequence shown here is derived from an EMBL/GenBank/DDBJ whole genome shotgun (WGS) entry which is preliminary data.</text>
</comment>
<protein>
    <recommendedName>
        <fullName evidence="3">Ndc10 domain-containing protein</fullName>
    </recommendedName>
</protein>
<name>A0A225WL70_9STRA</name>
<dbReference type="SUPFAM" id="SSF56349">
    <property type="entry name" value="DNA breaking-rejoining enzymes"/>
    <property type="match status" value="1"/>
</dbReference>
<reference evidence="2" key="1">
    <citation type="submission" date="2017-03" db="EMBL/GenBank/DDBJ databases">
        <title>Phytopthora megakarya and P. palmivora, two closely related causual agents of cacao black pod achieved similar genome size and gene model numbers by different mechanisms.</title>
        <authorList>
            <person name="Ali S."/>
            <person name="Shao J."/>
            <person name="Larry D.J."/>
            <person name="Kronmiller B."/>
            <person name="Shen D."/>
            <person name="Strem M.D."/>
            <person name="Melnick R.L."/>
            <person name="Guiltinan M.J."/>
            <person name="Tyler B.M."/>
            <person name="Meinhardt L.W."/>
            <person name="Bailey B.A."/>
        </authorList>
    </citation>
    <scope>NUCLEOTIDE SEQUENCE [LARGE SCALE GENOMIC DNA]</scope>
    <source>
        <strain evidence="2">zdho120</strain>
    </source>
</reference>
<sequence length="560" mass="63508">MTSRYKPELTRFKSFKDGIAYSSNYVFTIDEVLRITPDDLCRWMNQQAYGDPEPNELMKHFHRRLSTLEFAKKAISSSIPRVYTTCDPVTERGNPTRSDAMNKLTKKVKRFDVRRAKSKSRQAIEFSEFLNLLLLVRAQWKSDNSSYLIRWSKYIHEERDAPEQIIIGSMDPQMCVLLNLAVHIESTSSIVSSEFVYGNPKDGDLVVQRFLTNMVKNDAFKKLKAGKLGTHSLRKCATTYATRSGVSKDFVNQRGRWRTRQGVVDVYIDNTRPYPNAVTAATLAGPAGPCFYSLKAGVGCVYIAILVNQISPTIKQHVVERDQQNLRRCWSRLATPLQNYDYAVLLNKRQQRILRAFPNGIFVTGDESQLNLVVMENSESCEQDNCAAITRPGGNVGGGGVNRGEFAALHAQIAEVRLHTTDEVQQLRRDIQREMHKLQAIFRRAHRVVLLLQNIFLAANMYLQPDYQNDLRICTNYDMICGDLKAAKDFTAVERGANKLAYSRRKVFWDVVSSLVRSGFTSDTAIDKVYSVYGRQLSVSNILVALRADCKCGGHLGLRV</sequence>
<keyword evidence="2" id="KW-1185">Reference proteome</keyword>
<evidence type="ECO:0000313" key="2">
    <source>
        <dbReference type="Proteomes" id="UP000198211"/>
    </source>
</evidence>
<dbReference type="AlphaFoldDB" id="A0A225WL70"/>
<gene>
    <name evidence="1" type="ORF">PHMEG_0007446</name>
</gene>
<evidence type="ECO:0000313" key="1">
    <source>
        <dbReference type="EMBL" id="OWZ18461.1"/>
    </source>
</evidence>
<dbReference type="EMBL" id="NBNE01000584">
    <property type="protein sequence ID" value="OWZ18461.1"/>
    <property type="molecule type" value="Genomic_DNA"/>
</dbReference>
<dbReference type="GO" id="GO:0003677">
    <property type="term" value="F:DNA binding"/>
    <property type="evidence" value="ECO:0007669"/>
    <property type="project" value="InterPro"/>
</dbReference>
<proteinExistence type="predicted"/>
<accession>A0A225WL70</accession>